<evidence type="ECO:0000313" key="1">
    <source>
        <dbReference type="EMBL" id="MPC79431.1"/>
    </source>
</evidence>
<protein>
    <submittedName>
        <fullName evidence="1">Uncharacterized protein</fullName>
    </submittedName>
</protein>
<gene>
    <name evidence="1" type="ORF">E2C01_073959</name>
</gene>
<dbReference type="EMBL" id="VSRR010051148">
    <property type="protein sequence ID" value="MPC79431.1"/>
    <property type="molecule type" value="Genomic_DNA"/>
</dbReference>
<proteinExistence type="predicted"/>
<comment type="caution">
    <text evidence="1">The sequence shown here is derived from an EMBL/GenBank/DDBJ whole genome shotgun (WGS) entry which is preliminary data.</text>
</comment>
<keyword evidence="2" id="KW-1185">Reference proteome</keyword>
<evidence type="ECO:0000313" key="2">
    <source>
        <dbReference type="Proteomes" id="UP000324222"/>
    </source>
</evidence>
<reference evidence="1 2" key="1">
    <citation type="submission" date="2019-05" db="EMBL/GenBank/DDBJ databases">
        <title>Another draft genome of Portunus trituberculatus and its Hox gene families provides insights of decapod evolution.</title>
        <authorList>
            <person name="Jeong J.-H."/>
            <person name="Song I."/>
            <person name="Kim S."/>
            <person name="Choi T."/>
            <person name="Kim D."/>
            <person name="Ryu S."/>
            <person name="Kim W."/>
        </authorList>
    </citation>
    <scope>NUCLEOTIDE SEQUENCE [LARGE SCALE GENOMIC DNA]</scope>
    <source>
        <tissue evidence="1">Muscle</tissue>
    </source>
</reference>
<dbReference type="AlphaFoldDB" id="A0A5B7I246"/>
<name>A0A5B7I246_PORTR</name>
<sequence>MEGVQAASVRACEGVWGRDGRIERLRKPVQCEGCSAGVTEEGVRG</sequence>
<accession>A0A5B7I246</accession>
<organism evidence="1 2">
    <name type="scientific">Portunus trituberculatus</name>
    <name type="common">Swimming crab</name>
    <name type="synonym">Neptunus trituberculatus</name>
    <dbReference type="NCBI Taxonomy" id="210409"/>
    <lineage>
        <taxon>Eukaryota</taxon>
        <taxon>Metazoa</taxon>
        <taxon>Ecdysozoa</taxon>
        <taxon>Arthropoda</taxon>
        <taxon>Crustacea</taxon>
        <taxon>Multicrustacea</taxon>
        <taxon>Malacostraca</taxon>
        <taxon>Eumalacostraca</taxon>
        <taxon>Eucarida</taxon>
        <taxon>Decapoda</taxon>
        <taxon>Pleocyemata</taxon>
        <taxon>Brachyura</taxon>
        <taxon>Eubrachyura</taxon>
        <taxon>Portunoidea</taxon>
        <taxon>Portunidae</taxon>
        <taxon>Portuninae</taxon>
        <taxon>Portunus</taxon>
    </lineage>
</organism>
<dbReference type="Proteomes" id="UP000324222">
    <property type="component" value="Unassembled WGS sequence"/>
</dbReference>